<evidence type="ECO:0000256" key="1">
    <source>
        <dbReference type="SAM" id="MobiDB-lite"/>
    </source>
</evidence>
<gene>
    <name evidence="3" type="ORF">CDCA_CDCA09G2665</name>
</gene>
<dbReference type="PANTHER" id="PTHR10678">
    <property type="entry name" value="26S PROTEASOME NON-ATPASE REGULATORY SUBUNIT 11/COP9 SIGNALOSOME COMPLEX SUBUNIT 2"/>
    <property type="match status" value="1"/>
</dbReference>
<dbReference type="SMART" id="SM00088">
    <property type="entry name" value="PINT"/>
    <property type="match status" value="1"/>
</dbReference>
<dbReference type="InterPro" id="IPR050871">
    <property type="entry name" value="26S_Proteasome/COP9_Components"/>
</dbReference>
<protein>
    <recommendedName>
        <fullName evidence="2">PCI domain-containing protein</fullName>
    </recommendedName>
</protein>
<proteinExistence type="predicted"/>
<dbReference type="PROSITE" id="PS50250">
    <property type="entry name" value="PCI"/>
    <property type="match status" value="1"/>
</dbReference>
<keyword evidence="4" id="KW-1185">Reference proteome</keyword>
<name>A0AAV9IX21_CYACA</name>
<dbReference type="Proteomes" id="UP001301350">
    <property type="component" value="Unassembled WGS sequence"/>
</dbReference>
<dbReference type="AlphaFoldDB" id="A0AAV9IX21"/>
<feature type="region of interest" description="Disordered" evidence="1">
    <location>
        <begin position="1"/>
        <end position="25"/>
    </location>
</feature>
<organism evidence="3 4">
    <name type="scientific">Cyanidium caldarium</name>
    <name type="common">Red alga</name>
    <dbReference type="NCBI Taxonomy" id="2771"/>
    <lineage>
        <taxon>Eukaryota</taxon>
        <taxon>Rhodophyta</taxon>
        <taxon>Bangiophyceae</taxon>
        <taxon>Cyanidiales</taxon>
        <taxon>Cyanidiaceae</taxon>
        <taxon>Cyanidium</taxon>
    </lineage>
</organism>
<dbReference type="InterPro" id="IPR036390">
    <property type="entry name" value="WH_DNA-bd_sf"/>
</dbReference>
<comment type="caution">
    <text evidence="3">The sequence shown here is derived from an EMBL/GenBank/DDBJ whole genome shotgun (WGS) entry which is preliminary data.</text>
</comment>
<sequence length="577" mass="64091">MDDNGDDEDYGFDYSDEEDADEENDVSLENEYYNAKGLLEDGARVDAAAGFLRVLQLERDLTGAGKGEWGFKALKQLIYLHVQERQLERALEYYQQLLTYVRSAVTRNYSERVIGELLDWLGASEHVPPGLLSQFYERTLATLVDEGTQRSERLWFKTEVRRGYLMLERGEYAGLSRLLKELHRFCRQAMRPTASKEAATAVPEETVVALDTDADVKIGSQLLELYALEMQLQMALTPGWTAATVSSQRARPGADSAGDAAVGGDYRGDVGAATAADPKLKSLYQRALRVRCAIPHPRIMGIIRECGGKVHMAEGRFRDACTDLFEAFKNYDEAGAPRRLHCLKYLVLANMLANSEINPFDSQEALPYRNEPEVVAIIQLVAAYQSQDLHAFEAVLKQDRHILADEFMRPYVRALLNQVREGYLLKLMRPYRRVRIAYLAQCMGAHGTAAEEEVEELLVSLILDGRIRGIIDQCAGVLELHRTGSSAASTPMRRNAAEENDALAQMAEMMATELRPARVASDSGVVHSMLQGRGGRAGNAGAAGVGATDPSHRLEHALVRWTHQLAGLRAACTAFYT</sequence>
<dbReference type="SUPFAM" id="SSF46785">
    <property type="entry name" value="Winged helix' DNA-binding domain"/>
    <property type="match status" value="1"/>
</dbReference>
<evidence type="ECO:0000259" key="2">
    <source>
        <dbReference type="PROSITE" id="PS50250"/>
    </source>
</evidence>
<dbReference type="EMBL" id="JANCYW010000009">
    <property type="protein sequence ID" value="KAK4536640.1"/>
    <property type="molecule type" value="Genomic_DNA"/>
</dbReference>
<evidence type="ECO:0000313" key="4">
    <source>
        <dbReference type="Proteomes" id="UP001301350"/>
    </source>
</evidence>
<feature type="domain" description="PCI" evidence="2">
    <location>
        <begin position="313"/>
        <end position="485"/>
    </location>
</feature>
<accession>A0AAV9IX21</accession>
<dbReference type="Gene3D" id="1.25.40.570">
    <property type="match status" value="1"/>
</dbReference>
<reference evidence="3 4" key="1">
    <citation type="submission" date="2022-07" db="EMBL/GenBank/DDBJ databases">
        <title>Genome-wide signatures of adaptation to extreme environments.</title>
        <authorList>
            <person name="Cho C.H."/>
            <person name="Yoon H.S."/>
        </authorList>
    </citation>
    <scope>NUCLEOTIDE SEQUENCE [LARGE SCALE GENOMIC DNA]</scope>
    <source>
        <strain evidence="3 4">DBV 063 E5</strain>
    </source>
</reference>
<dbReference type="SMART" id="SM00753">
    <property type="entry name" value="PAM"/>
    <property type="match status" value="1"/>
</dbReference>
<dbReference type="InterPro" id="IPR000717">
    <property type="entry name" value="PCI_dom"/>
</dbReference>
<evidence type="ECO:0000313" key="3">
    <source>
        <dbReference type="EMBL" id="KAK4536640.1"/>
    </source>
</evidence>
<dbReference type="Pfam" id="PF01399">
    <property type="entry name" value="PCI"/>
    <property type="match status" value="1"/>
</dbReference>